<feature type="domain" description="Alpha-D-phosphohexomutase alpha/beta/alpha" evidence="14">
    <location>
        <begin position="19"/>
        <end position="165"/>
    </location>
</feature>
<dbReference type="InterPro" id="IPR016066">
    <property type="entry name" value="A-D-PHexomutase_CS"/>
</dbReference>
<dbReference type="FunFam" id="3.40.120.10:FF:000006">
    <property type="entry name" value="Phosphoglucomutase PgmA"/>
    <property type="match status" value="1"/>
</dbReference>
<keyword evidence="5" id="KW-0313">Glucose metabolism</keyword>
<dbReference type="InterPro" id="IPR045244">
    <property type="entry name" value="PGM"/>
</dbReference>
<reference evidence="17 18" key="1">
    <citation type="journal article" date="2013" name="Genome Biol.">
        <title>Genome of Acanthamoeba castellanii highlights extensive lateral gene transfer and early evolution of tyrosine kinase signaling.</title>
        <authorList>
            <person name="Clarke M."/>
            <person name="Lohan A.J."/>
            <person name="Liu B."/>
            <person name="Lagkouvardos I."/>
            <person name="Roy S."/>
            <person name="Zafar N."/>
            <person name="Bertelli C."/>
            <person name="Schilde C."/>
            <person name="Kianianmomeni A."/>
            <person name="Burglin T.R."/>
            <person name="Frech C."/>
            <person name="Turcotte B."/>
            <person name="Kopec K.O."/>
            <person name="Synnott J.M."/>
            <person name="Choo C."/>
            <person name="Paponov I."/>
            <person name="Finkler A."/>
            <person name="Soon Heng Tan C."/>
            <person name="Hutchins A.P."/>
            <person name="Weinmeier T."/>
            <person name="Rattei T."/>
            <person name="Chu J.S."/>
            <person name="Gimenez G."/>
            <person name="Irimia M."/>
            <person name="Rigden D.J."/>
            <person name="Fitzpatrick D.A."/>
            <person name="Lorenzo-Morales J."/>
            <person name="Bateman A."/>
            <person name="Chiu C.H."/>
            <person name="Tang P."/>
            <person name="Hegemann P."/>
            <person name="Fromm H."/>
            <person name="Raoult D."/>
            <person name="Greub G."/>
            <person name="Miranda-Saavedra D."/>
            <person name="Chen N."/>
            <person name="Nash P."/>
            <person name="Ginger M.L."/>
            <person name="Horn M."/>
            <person name="Schaap P."/>
            <person name="Caler L."/>
            <person name="Loftus B."/>
        </authorList>
    </citation>
    <scope>NUCLEOTIDE SEQUENCE [LARGE SCALE GENOMIC DNA]</scope>
    <source>
        <strain evidence="17 18">Neff</strain>
    </source>
</reference>
<evidence type="ECO:0000256" key="8">
    <source>
        <dbReference type="ARBA" id="ARBA00022842"/>
    </source>
</evidence>
<feature type="domain" description="Alpha-D-phosphohexomutase alpha/beta/alpha" evidence="16">
    <location>
        <begin position="307"/>
        <end position="429"/>
    </location>
</feature>
<proteinExistence type="inferred from homology"/>
<evidence type="ECO:0000313" key="17">
    <source>
        <dbReference type="EMBL" id="ELR16875.1"/>
    </source>
</evidence>
<dbReference type="Gene3D" id="3.30.310.50">
    <property type="entry name" value="Alpha-D-phosphohexomutase, C-terminal domain"/>
    <property type="match status" value="1"/>
</dbReference>
<feature type="domain" description="Alpha-D-phosphohexomutase alpha/beta/alpha" evidence="15">
    <location>
        <begin position="196"/>
        <end position="298"/>
    </location>
</feature>
<comment type="catalytic activity">
    <reaction evidence="1">
        <text>alpha-D-glucose 1-phosphate = alpha-D-glucose 6-phosphate</text>
        <dbReference type="Rhea" id="RHEA:23536"/>
        <dbReference type="ChEBI" id="CHEBI:58225"/>
        <dbReference type="ChEBI" id="CHEBI:58601"/>
        <dbReference type="EC" id="5.4.2.2"/>
    </reaction>
</comment>
<dbReference type="InterPro" id="IPR036900">
    <property type="entry name" value="A-D-PHexomutase_C_sf"/>
</dbReference>
<evidence type="ECO:0000256" key="5">
    <source>
        <dbReference type="ARBA" id="ARBA00022526"/>
    </source>
</evidence>
<dbReference type="GeneID" id="14917591"/>
<dbReference type="Proteomes" id="UP000011083">
    <property type="component" value="Unassembled WGS sequence"/>
</dbReference>
<keyword evidence="8 13" id="KW-0460">Magnesium</keyword>
<evidence type="ECO:0000259" key="14">
    <source>
        <dbReference type="Pfam" id="PF02878"/>
    </source>
</evidence>
<evidence type="ECO:0000256" key="1">
    <source>
        <dbReference type="ARBA" id="ARBA00000443"/>
    </source>
</evidence>
<keyword evidence="18" id="KW-1185">Reference proteome</keyword>
<dbReference type="VEuPathDB" id="AmoebaDB:ACA1_042250"/>
<dbReference type="SUPFAM" id="SSF53738">
    <property type="entry name" value="Phosphoglucomutase, first 3 domains"/>
    <property type="match status" value="3"/>
</dbReference>
<keyword evidence="6" id="KW-0597">Phosphoprotein</keyword>
<evidence type="ECO:0000259" key="15">
    <source>
        <dbReference type="Pfam" id="PF02879"/>
    </source>
</evidence>
<dbReference type="InterPro" id="IPR016055">
    <property type="entry name" value="A-D-PHexomutase_a/b/a-I/II/III"/>
</dbReference>
<evidence type="ECO:0000256" key="2">
    <source>
        <dbReference type="ARBA" id="ARBA00001946"/>
    </source>
</evidence>
<dbReference type="GO" id="GO:0000287">
    <property type="term" value="F:magnesium ion binding"/>
    <property type="evidence" value="ECO:0007669"/>
    <property type="project" value="InterPro"/>
</dbReference>
<dbReference type="EC" id="5.4.2.2" evidence="4"/>
<evidence type="ECO:0000256" key="13">
    <source>
        <dbReference type="RuleBase" id="RU004326"/>
    </source>
</evidence>
<sequence length="571" mass="62629">MSTAEFEVRAVPTRPIAGQKTGTSGLRKKVKEFSSEHYLENWVQSLFLALHELGHINESTPNATLVVGGDGRYYNREALQTIIKISAANGVAKLIIGQNGILSTPAVSALIRARRTNGGIILTASHNPGGQTGDFGIKFNIENGAPAPEKITDAIYTHTTRIGQYKLANIPEVDLSALGEHKFGKFSVEIVDSVDDYWQLMKSIFPIDSIKKLVARPEFKVRLDSMNGVTGAYTQRIFRDELGMSADSLVNSVPKEDFGGEHPDPNLTYAKALVDLMNTGEYEFGAAWDGDGDRNMVLGRRFFVNPSDSVAIIAANAKEAIPYFAEGLGAVARSMPTSAALDRVAAEKGLKCFEVPTGWKFFCNVMDNHKGVICGEESFGTGSDHIREKDGIWAVLAWLSILAYKNAGVAEGGKLVTVEDIVKEHWAKYGRNYFSRYDYEECDAEPAAAMMKHVGALIASASDETIRDRVQTPHYKLAMCDDFEYTDPFDSSVAAHQGYRFVYADGSRIIFRLSGTGSVGATIRLYVEKYEADADKQSIDPQDALKPLIDLALNFSELSKYTGRHEPTVIT</sequence>
<keyword evidence="9" id="KW-0413">Isomerase</keyword>
<dbReference type="Pfam" id="PF02880">
    <property type="entry name" value="PGM_PMM_III"/>
    <property type="match status" value="1"/>
</dbReference>
<protein>
    <recommendedName>
        <fullName evidence="4">phosphoglucomutase (alpha-D-glucose-1,6-bisphosphate-dependent)</fullName>
        <ecNumber evidence="4">5.4.2.2</ecNumber>
    </recommendedName>
</protein>
<dbReference type="GO" id="GO:0005829">
    <property type="term" value="C:cytosol"/>
    <property type="evidence" value="ECO:0007669"/>
    <property type="project" value="TreeGrafter"/>
</dbReference>
<accession>L8GV41</accession>
<evidence type="ECO:0000259" key="16">
    <source>
        <dbReference type="Pfam" id="PF02880"/>
    </source>
</evidence>
<dbReference type="Pfam" id="PF24947">
    <property type="entry name" value="PGM1_C_vert_fung"/>
    <property type="match status" value="1"/>
</dbReference>
<dbReference type="InterPro" id="IPR005844">
    <property type="entry name" value="A-D-PHexomutase_a/b/a-I"/>
</dbReference>
<dbReference type="OMA" id="WIQDRAN"/>
<dbReference type="GO" id="GO:0006006">
    <property type="term" value="P:glucose metabolic process"/>
    <property type="evidence" value="ECO:0007669"/>
    <property type="project" value="UniProtKB-KW"/>
</dbReference>
<comment type="catalytic activity">
    <reaction evidence="12">
        <text>O-phospho-L-seryl-[protein] + alpha-D-glucose 1-phosphate = alpha-D-glucose 1,6-bisphosphate + L-seryl-[protein]</text>
        <dbReference type="Rhea" id="RHEA:68748"/>
        <dbReference type="Rhea" id="RHEA-COMP:9863"/>
        <dbReference type="Rhea" id="RHEA-COMP:11604"/>
        <dbReference type="ChEBI" id="CHEBI:29999"/>
        <dbReference type="ChEBI" id="CHEBI:58392"/>
        <dbReference type="ChEBI" id="CHEBI:58601"/>
        <dbReference type="ChEBI" id="CHEBI:83421"/>
    </reaction>
</comment>
<dbReference type="PRINTS" id="PR00509">
    <property type="entry name" value="PGMPMM"/>
</dbReference>
<dbReference type="PANTHER" id="PTHR22573:SF2">
    <property type="entry name" value="PHOSPHOGLUCOMUTASE"/>
    <property type="match status" value="1"/>
</dbReference>
<gene>
    <name evidence="17" type="ORF">ACA1_042250</name>
</gene>
<evidence type="ECO:0000256" key="7">
    <source>
        <dbReference type="ARBA" id="ARBA00022723"/>
    </source>
</evidence>
<evidence type="ECO:0000256" key="11">
    <source>
        <dbReference type="ARBA" id="ARBA00049318"/>
    </source>
</evidence>
<evidence type="ECO:0000256" key="12">
    <source>
        <dbReference type="ARBA" id="ARBA00049409"/>
    </source>
</evidence>
<dbReference type="FunFam" id="3.40.120.10:FF:000005">
    <property type="entry name" value="Phosphoglucomutase 5"/>
    <property type="match status" value="1"/>
</dbReference>
<dbReference type="AlphaFoldDB" id="L8GV41"/>
<evidence type="ECO:0000256" key="6">
    <source>
        <dbReference type="ARBA" id="ARBA00022553"/>
    </source>
</evidence>
<comment type="catalytic activity">
    <reaction evidence="11">
        <text>alpha-D-glucose 1,6-bisphosphate + L-seryl-[protein] = O-phospho-L-seryl-[protein] + alpha-D-glucose 6-phosphate</text>
        <dbReference type="Rhea" id="RHEA:68752"/>
        <dbReference type="Rhea" id="RHEA-COMP:9863"/>
        <dbReference type="Rhea" id="RHEA-COMP:11604"/>
        <dbReference type="ChEBI" id="CHEBI:29999"/>
        <dbReference type="ChEBI" id="CHEBI:58225"/>
        <dbReference type="ChEBI" id="CHEBI:58392"/>
        <dbReference type="ChEBI" id="CHEBI:83421"/>
    </reaction>
</comment>
<dbReference type="SUPFAM" id="SSF55957">
    <property type="entry name" value="Phosphoglucomutase, C-terminal domain"/>
    <property type="match status" value="1"/>
</dbReference>
<name>L8GV41_ACACF</name>
<dbReference type="Gene3D" id="3.40.120.10">
    <property type="entry name" value="Alpha-D-Glucose-1,6-Bisphosphate, subunit A, domain 3"/>
    <property type="match status" value="3"/>
</dbReference>
<dbReference type="Pfam" id="PF02878">
    <property type="entry name" value="PGM_PMM_I"/>
    <property type="match status" value="1"/>
</dbReference>
<dbReference type="NCBIfam" id="NF005737">
    <property type="entry name" value="PRK07564.1-1"/>
    <property type="match status" value="1"/>
</dbReference>
<organism evidence="17 18">
    <name type="scientific">Acanthamoeba castellanii (strain ATCC 30010 / Neff)</name>
    <dbReference type="NCBI Taxonomy" id="1257118"/>
    <lineage>
        <taxon>Eukaryota</taxon>
        <taxon>Amoebozoa</taxon>
        <taxon>Discosea</taxon>
        <taxon>Longamoebia</taxon>
        <taxon>Centramoebida</taxon>
        <taxon>Acanthamoebidae</taxon>
        <taxon>Acanthamoeba</taxon>
    </lineage>
</organism>
<comment type="cofactor">
    <cofactor evidence="2">
        <name>Mg(2+)</name>
        <dbReference type="ChEBI" id="CHEBI:18420"/>
    </cofactor>
</comment>
<evidence type="ECO:0000256" key="10">
    <source>
        <dbReference type="ARBA" id="ARBA00023277"/>
    </source>
</evidence>
<dbReference type="KEGG" id="acan:ACA1_042250"/>
<dbReference type="InterPro" id="IPR005841">
    <property type="entry name" value="Alpha-D-phosphohexomutase_SF"/>
</dbReference>
<comment type="similarity">
    <text evidence="3 13">Belongs to the phosphohexose mutase family.</text>
</comment>
<keyword evidence="10" id="KW-0119">Carbohydrate metabolism</keyword>
<dbReference type="InterPro" id="IPR005845">
    <property type="entry name" value="A-D-PHexomutase_a/b/a-II"/>
</dbReference>
<dbReference type="Pfam" id="PF02879">
    <property type="entry name" value="PGM_PMM_II"/>
    <property type="match status" value="1"/>
</dbReference>
<dbReference type="FunFam" id="3.30.310.50:FF:000002">
    <property type="entry name" value="Phosphoglucomutase 5"/>
    <property type="match status" value="1"/>
</dbReference>
<dbReference type="CDD" id="cd03085">
    <property type="entry name" value="PGM1"/>
    <property type="match status" value="1"/>
</dbReference>
<evidence type="ECO:0000256" key="9">
    <source>
        <dbReference type="ARBA" id="ARBA00023235"/>
    </source>
</evidence>
<keyword evidence="7 13" id="KW-0479">Metal-binding</keyword>
<dbReference type="PANTHER" id="PTHR22573">
    <property type="entry name" value="PHOSPHOHEXOMUTASE FAMILY MEMBER"/>
    <property type="match status" value="1"/>
</dbReference>
<evidence type="ECO:0000256" key="3">
    <source>
        <dbReference type="ARBA" id="ARBA00010231"/>
    </source>
</evidence>
<dbReference type="FunFam" id="3.40.120.10:FF:000004">
    <property type="entry name" value="Phosphoglucomutase 5"/>
    <property type="match status" value="1"/>
</dbReference>
<dbReference type="OrthoDB" id="2291at2759"/>
<dbReference type="STRING" id="1257118.L8GV41"/>
<dbReference type="InterPro" id="IPR005846">
    <property type="entry name" value="A-D-PHexomutase_a/b/a-III"/>
</dbReference>
<dbReference type="RefSeq" id="XP_004338888.1">
    <property type="nucleotide sequence ID" value="XM_004338840.1"/>
</dbReference>
<evidence type="ECO:0000256" key="4">
    <source>
        <dbReference type="ARBA" id="ARBA00012728"/>
    </source>
</evidence>
<dbReference type="EMBL" id="KB007981">
    <property type="protein sequence ID" value="ELR16875.1"/>
    <property type="molecule type" value="Genomic_DNA"/>
</dbReference>
<dbReference type="GO" id="GO:0004614">
    <property type="term" value="F:phosphoglucomutase activity"/>
    <property type="evidence" value="ECO:0007669"/>
    <property type="project" value="UniProtKB-EC"/>
</dbReference>
<dbReference type="PROSITE" id="PS00710">
    <property type="entry name" value="PGM_PMM"/>
    <property type="match status" value="1"/>
</dbReference>
<evidence type="ECO:0000313" key="18">
    <source>
        <dbReference type="Proteomes" id="UP000011083"/>
    </source>
</evidence>